<dbReference type="FunFam" id="3.20.20.150:FF:000001">
    <property type="entry name" value="Probable endonuclease 4"/>
    <property type="match status" value="1"/>
</dbReference>
<dbReference type="SUPFAM" id="SSF51658">
    <property type="entry name" value="Xylose isomerase-like"/>
    <property type="match status" value="1"/>
</dbReference>
<dbReference type="GO" id="GO:0003677">
    <property type="term" value="F:DNA binding"/>
    <property type="evidence" value="ECO:0007669"/>
    <property type="project" value="InterPro"/>
</dbReference>
<evidence type="ECO:0000256" key="7">
    <source>
        <dbReference type="ARBA" id="ARBA00022833"/>
    </source>
</evidence>
<dbReference type="HAMAP" id="MF_00152">
    <property type="entry name" value="Nfo"/>
    <property type="match status" value="1"/>
</dbReference>
<dbReference type="PROSITE" id="PS00731">
    <property type="entry name" value="AP_NUCLEASE_F2_3"/>
    <property type="match status" value="1"/>
</dbReference>
<keyword evidence="2 9" id="KW-0540">Nuclease</keyword>
<dbReference type="GO" id="GO:0008833">
    <property type="term" value="F:deoxyribonuclease IV (phage-T4-induced) activity"/>
    <property type="evidence" value="ECO:0007669"/>
    <property type="project" value="UniProtKB-UniRule"/>
</dbReference>
<proteinExistence type="inferred from homology"/>
<feature type="domain" description="Xylose isomerase-like TIM barrel" evidence="10">
    <location>
        <begin position="12"/>
        <end position="262"/>
    </location>
</feature>
<dbReference type="RefSeq" id="WP_406701159.1">
    <property type="nucleotide sequence ID" value="NZ_CP155447.1"/>
</dbReference>
<feature type="binding site" evidence="9">
    <location>
        <position position="174"/>
    </location>
    <ligand>
        <name>Zn(2+)</name>
        <dbReference type="ChEBI" id="CHEBI:29105"/>
        <label>3</label>
    </ligand>
</feature>
<dbReference type="Pfam" id="PF01261">
    <property type="entry name" value="AP_endonuc_2"/>
    <property type="match status" value="1"/>
</dbReference>
<evidence type="ECO:0000256" key="9">
    <source>
        <dbReference type="HAMAP-Rule" id="MF_00152"/>
    </source>
</evidence>
<dbReference type="SMART" id="SM00518">
    <property type="entry name" value="AP2Ec"/>
    <property type="match status" value="1"/>
</dbReference>
<keyword evidence="4 9" id="KW-0255">Endonuclease</keyword>
<accession>A0AAU7CTG7</accession>
<dbReference type="GO" id="GO:0008270">
    <property type="term" value="F:zinc ion binding"/>
    <property type="evidence" value="ECO:0007669"/>
    <property type="project" value="UniProtKB-UniRule"/>
</dbReference>
<dbReference type="InterPro" id="IPR001719">
    <property type="entry name" value="AP_endonuc_2"/>
</dbReference>
<keyword evidence="5 9" id="KW-0227">DNA damage</keyword>
<dbReference type="InterPro" id="IPR013022">
    <property type="entry name" value="Xyl_isomerase-like_TIM-brl"/>
</dbReference>
<dbReference type="InterPro" id="IPR036237">
    <property type="entry name" value="Xyl_isomerase-like_sf"/>
</dbReference>
<dbReference type="PANTHER" id="PTHR21445">
    <property type="entry name" value="ENDONUCLEASE IV ENDODEOXYRIBONUCLEASE IV"/>
    <property type="match status" value="1"/>
</dbReference>
<keyword evidence="3 9" id="KW-0479">Metal-binding</keyword>
<dbReference type="EMBL" id="CP155447">
    <property type="protein sequence ID" value="XBH08328.1"/>
    <property type="molecule type" value="Genomic_DNA"/>
</dbReference>
<evidence type="ECO:0000256" key="2">
    <source>
        <dbReference type="ARBA" id="ARBA00022722"/>
    </source>
</evidence>
<evidence type="ECO:0000256" key="6">
    <source>
        <dbReference type="ARBA" id="ARBA00022801"/>
    </source>
</evidence>
<protein>
    <recommendedName>
        <fullName evidence="9">Probable endonuclease 4</fullName>
        <ecNumber evidence="9">3.1.21.2</ecNumber>
    </recommendedName>
    <alternativeName>
        <fullName evidence="9">Endodeoxyribonuclease IV</fullName>
    </alternativeName>
    <alternativeName>
        <fullName evidence="9">Endonuclease IV</fullName>
    </alternativeName>
</protein>
<keyword evidence="6 9" id="KW-0378">Hydrolase</keyword>
<dbReference type="InterPro" id="IPR018246">
    <property type="entry name" value="AP_endonuc_F2_Zn_BS"/>
</dbReference>
<evidence type="ECO:0000256" key="4">
    <source>
        <dbReference type="ARBA" id="ARBA00022759"/>
    </source>
</evidence>
<comment type="catalytic activity">
    <reaction evidence="9">
        <text>Endonucleolytic cleavage to 5'-phosphooligonucleotide end-products.</text>
        <dbReference type="EC" id="3.1.21.2"/>
    </reaction>
</comment>
<feature type="binding site" evidence="9">
    <location>
        <position position="171"/>
    </location>
    <ligand>
        <name>Zn(2+)</name>
        <dbReference type="ChEBI" id="CHEBI:29105"/>
        <label>2</label>
    </ligand>
</feature>
<comment type="similarity">
    <text evidence="1 9">Belongs to the AP endonuclease 2 family.</text>
</comment>
<evidence type="ECO:0000256" key="1">
    <source>
        <dbReference type="ARBA" id="ARBA00005340"/>
    </source>
</evidence>
<feature type="binding site" evidence="9">
    <location>
        <position position="137"/>
    </location>
    <ligand>
        <name>Zn(2+)</name>
        <dbReference type="ChEBI" id="CHEBI:29105"/>
        <label>1</label>
    </ligand>
</feature>
<dbReference type="CDD" id="cd00019">
    <property type="entry name" value="AP2Ec"/>
    <property type="match status" value="1"/>
</dbReference>
<evidence type="ECO:0000256" key="8">
    <source>
        <dbReference type="ARBA" id="ARBA00023204"/>
    </source>
</evidence>
<comment type="function">
    <text evidence="9">Endonuclease IV plays a role in DNA repair. It cleaves phosphodiester bonds at apurinic or apyrimidinic (AP) sites, generating a 3'-hydroxyl group and a 5'-terminal sugar phosphate.</text>
</comment>
<organism evidence="11">
    <name type="scientific">Singulisphaera sp. Ch08</name>
    <dbReference type="NCBI Taxonomy" id="3120278"/>
    <lineage>
        <taxon>Bacteria</taxon>
        <taxon>Pseudomonadati</taxon>
        <taxon>Planctomycetota</taxon>
        <taxon>Planctomycetia</taxon>
        <taxon>Isosphaerales</taxon>
        <taxon>Isosphaeraceae</taxon>
        <taxon>Singulisphaera</taxon>
    </lineage>
</organism>
<evidence type="ECO:0000259" key="10">
    <source>
        <dbReference type="Pfam" id="PF01261"/>
    </source>
</evidence>
<dbReference type="NCBIfam" id="TIGR00587">
    <property type="entry name" value="nfo"/>
    <property type="match status" value="1"/>
</dbReference>
<feature type="binding site" evidence="9">
    <location>
        <position position="223"/>
    </location>
    <ligand>
        <name>Zn(2+)</name>
        <dbReference type="ChEBI" id="CHEBI:29105"/>
        <label>3</label>
    </ligand>
</feature>
<comment type="cofactor">
    <cofactor evidence="9">
        <name>Zn(2+)</name>
        <dbReference type="ChEBI" id="CHEBI:29105"/>
    </cofactor>
    <text evidence="9">Binds 3 Zn(2+) ions.</text>
</comment>
<evidence type="ECO:0000313" key="11">
    <source>
        <dbReference type="EMBL" id="XBH08328.1"/>
    </source>
</evidence>
<evidence type="ECO:0000256" key="5">
    <source>
        <dbReference type="ARBA" id="ARBA00022763"/>
    </source>
</evidence>
<feature type="binding site" evidence="9">
    <location>
        <position position="208"/>
    </location>
    <ligand>
        <name>Zn(2+)</name>
        <dbReference type="ChEBI" id="CHEBI:29105"/>
        <label>2</label>
    </ligand>
</feature>
<keyword evidence="8 9" id="KW-0234">DNA repair</keyword>
<feature type="binding site" evidence="9">
    <location>
        <position position="60"/>
    </location>
    <ligand>
        <name>Zn(2+)</name>
        <dbReference type="ChEBI" id="CHEBI:29105"/>
        <label>1</label>
    </ligand>
</feature>
<dbReference type="AlphaFoldDB" id="A0AAU7CTG7"/>
<dbReference type="PROSITE" id="PS51432">
    <property type="entry name" value="AP_NUCLEASE_F2_4"/>
    <property type="match status" value="1"/>
</dbReference>
<feature type="binding site" evidence="9">
    <location>
        <position position="100"/>
    </location>
    <ligand>
        <name>Zn(2+)</name>
        <dbReference type="ChEBI" id="CHEBI:29105"/>
        <label>1</label>
    </ligand>
</feature>
<dbReference type="GO" id="GO:0003906">
    <property type="term" value="F:DNA-(apurinic or apyrimidinic site) endonuclease activity"/>
    <property type="evidence" value="ECO:0007669"/>
    <property type="project" value="TreeGrafter"/>
</dbReference>
<evidence type="ECO:0000256" key="3">
    <source>
        <dbReference type="ARBA" id="ARBA00022723"/>
    </source>
</evidence>
<dbReference type="Gene3D" id="3.20.20.150">
    <property type="entry name" value="Divalent-metal-dependent TIM barrel enzymes"/>
    <property type="match status" value="1"/>
</dbReference>
<dbReference type="GO" id="GO:0006284">
    <property type="term" value="P:base-excision repair"/>
    <property type="evidence" value="ECO:0007669"/>
    <property type="project" value="TreeGrafter"/>
</dbReference>
<gene>
    <name evidence="9" type="primary">nfo</name>
    <name evidence="11" type="ORF">V5E97_14465</name>
</gene>
<dbReference type="PROSITE" id="PS00730">
    <property type="entry name" value="AP_NUCLEASE_F2_2"/>
    <property type="match status" value="1"/>
</dbReference>
<reference evidence="11" key="1">
    <citation type="submission" date="2024-05" db="EMBL/GenBank/DDBJ databases">
        <title>Planctomycetes of the genus Singulisphaera possess chitinolytic capabilities.</title>
        <authorList>
            <person name="Ivanova A."/>
        </authorList>
    </citation>
    <scope>NUCLEOTIDE SEQUENCE</scope>
    <source>
        <strain evidence="11">Ch08T</strain>
    </source>
</reference>
<dbReference type="EC" id="3.1.21.2" evidence="9"/>
<feature type="binding site" evidence="9">
    <location>
        <position position="137"/>
    </location>
    <ligand>
        <name>Zn(2+)</name>
        <dbReference type="ChEBI" id="CHEBI:29105"/>
        <label>2</label>
    </ligand>
</feature>
<keyword evidence="7 9" id="KW-0862">Zinc</keyword>
<feature type="binding site" evidence="9">
    <location>
        <position position="253"/>
    </location>
    <ligand>
        <name>Zn(2+)</name>
        <dbReference type="ChEBI" id="CHEBI:29105"/>
        <label>2</label>
    </ligand>
</feature>
<name>A0AAU7CTG7_9BACT</name>
<sequence length="284" mass="31135">MSIAGGCDRAVTAAHRFGFDTVQLFTKNNNQWKAPTLTDAHVEAFRAALNATGVGTPVAHNSYLINLGSPDDTLWNKSIDAMIVELERCEALGILDLVAHPGAHVGSGEAEGLKRIATGIDEVHRRTEGFAVRIDLETTAGQGTCLGHRFEHLGTILGLVKDPDRLGVCVDTCHIFAAGYSLATAEEYDGTMHDFDRTVGVDRVRVWHLNDSRRERGSRVDRHAGIGLGHLGLEPFRFVVTDPRFRDIPMILETPKGTDEQGEEFDAVNLRLLRQLETRSSQTA</sequence>
<dbReference type="PANTHER" id="PTHR21445:SF0">
    <property type="entry name" value="APURINIC-APYRIMIDINIC ENDONUCLEASE"/>
    <property type="match status" value="1"/>
</dbReference>
<feature type="binding site" evidence="9">
    <location>
        <position position="221"/>
    </location>
    <ligand>
        <name>Zn(2+)</name>
        <dbReference type="ChEBI" id="CHEBI:29105"/>
        <label>3</label>
    </ligand>
</feature>
<dbReference type="GO" id="GO:0008081">
    <property type="term" value="F:phosphoric diester hydrolase activity"/>
    <property type="evidence" value="ECO:0007669"/>
    <property type="project" value="TreeGrafter"/>
</dbReference>